<evidence type="ECO:0000313" key="2">
    <source>
        <dbReference type="Proteomes" id="UP000002487"/>
    </source>
</evidence>
<dbReference type="KEGG" id="mac:MA_3831"/>
<dbReference type="RefSeq" id="WP_011023730.1">
    <property type="nucleotide sequence ID" value="NC_003552.1"/>
</dbReference>
<dbReference type="AlphaFoldDB" id="Q8TJF4"/>
<sequence length="114" mass="13569">MPCDNSKYQSSQVPDQIEKLRKELERLKGELRVLDGRHENTHTGPESFFLPWDFFLGPEKYLPQFLREGWQEVQKIVRICSSELAQLTKKVHDWEICCSRNESNILLEECFWIV</sequence>
<organism evidence="1 2">
    <name type="scientific">Methanosarcina acetivorans (strain ATCC 35395 / DSM 2834 / JCM 12185 / C2A)</name>
    <dbReference type="NCBI Taxonomy" id="188937"/>
    <lineage>
        <taxon>Archaea</taxon>
        <taxon>Methanobacteriati</taxon>
        <taxon>Methanobacteriota</taxon>
        <taxon>Stenosarchaea group</taxon>
        <taxon>Methanomicrobia</taxon>
        <taxon>Methanosarcinales</taxon>
        <taxon>Methanosarcinaceae</taxon>
        <taxon>Methanosarcina</taxon>
    </lineage>
</organism>
<accession>Q8TJF4</accession>
<name>Q8TJF4_METAC</name>
<keyword evidence="2" id="KW-1185">Reference proteome</keyword>
<gene>
    <name evidence="1" type="ordered locus">MA_3831</name>
</gene>
<dbReference type="EnsemblBacteria" id="AAM07182">
    <property type="protein sequence ID" value="AAM07182"/>
    <property type="gene ID" value="MA_3831"/>
</dbReference>
<proteinExistence type="predicted"/>
<dbReference type="STRING" id="188937.MA_3831"/>
<reference evidence="1 2" key="1">
    <citation type="journal article" date="2002" name="Genome Res.">
        <title>The genome of Methanosarcina acetivorans reveals extensive metabolic and physiological diversity.</title>
        <authorList>
            <person name="Galagan J.E."/>
            <person name="Nusbaum C."/>
            <person name="Roy A."/>
            <person name="Endrizzi M.G."/>
            <person name="Macdonald P."/>
            <person name="FitzHugh W."/>
            <person name="Calvo S."/>
            <person name="Engels R."/>
            <person name="Smirnov S."/>
            <person name="Atnoor D."/>
            <person name="Brown A."/>
            <person name="Allen N."/>
            <person name="Naylor J."/>
            <person name="Stange-Thomann N."/>
            <person name="DeArellano K."/>
            <person name="Johnson R."/>
            <person name="Linton L."/>
            <person name="McEwan P."/>
            <person name="McKernan K."/>
            <person name="Talamas J."/>
            <person name="Tirrell A."/>
            <person name="Ye W."/>
            <person name="Zimmer A."/>
            <person name="Barber R.D."/>
            <person name="Cann I."/>
            <person name="Graham D.E."/>
            <person name="Grahame D.A."/>
            <person name="Guss A."/>
            <person name="Hedderich R."/>
            <person name="Ingram-Smith C."/>
            <person name="Kuettner C.H."/>
            <person name="Krzycki J.A."/>
            <person name="Leigh J.A."/>
            <person name="Li W."/>
            <person name="Liu J."/>
            <person name="Mukhopadhyay B."/>
            <person name="Reeve J.N."/>
            <person name="Smith K."/>
            <person name="Springer T.A."/>
            <person name="Umayam L.A."/>
            <person name="White O."/>
            <person name="White R.H."/>
            <person name="de Macario E.C."/>
            <person name="Ferry J.G."/>
            <person name="Jarrell K.F."/>
            <person name="Jing H."/>
            <person name="Macario A.J.L."/>
            <person name="Paulsen I."/>
            <person name="Pritchett M."/>
            <person name="Sowers K.R."/>
            <person name="Swanson R.V."/>
            <person name="Zinder S.H."/>
            <person name="Lander E."/>
            <person name="Metcalf W.W."/>
            <person name="Birren B."/>
        </authorList>
    </citation>
    <scope>NUCLEOTIDE SEQUENCE [LARGE SCALE GENOMIC DNA]</scope>
    <source>
        <strain evidence="2">ATCC 35395 / DSM 2834 / JCM 12185 / C2A</strain>
    </source>
</reference>
<evidence type="ECO:0000313" key="1">
    <source>
        <dbReference type="EMBL" id="AAM07182.1"/>
    </source>
</evidence>
<dbReference type="Proteomes" id="UP000002487">
    <property type="component" value="Chromosome"/>
</dbReference>
<dbReference type="GeneID" id="1475724"/>
<dbReference type="EMBL" id="AE010299">
    <property type="protein sequence ID" value="AAM07182.1"/>
    <property type="molecule type" value="Genomic_DNA"/>
</dbReference>
<dbReference type="InParanoid" id="Q8TJF4"/>
<protein>
    <submittedName>
        <fullName evidence="1">Uncharacterized protein</fullName>
    </submittedName>
</protein>
<dbReference type="HOGENOM" id="CLU_2115460_0_0_2"/>